<sequence>MKKLLFLFLVSDFLFSACKTSEDDIPVIEIVSLYVNDNETNYRDKIEDLPVLAIGDELKIDLKLTGKKMGLSRFVIQEKKAISQEMNGEKESEINLFSMDIEYSKNEVSNALGNPEEGTLAFKDEVYKTTVKVKFTIIAIAKEAAIVFYLSSKGNGSNEATKMELNLQLSNNSIPTIEITELI</sequence>
<organism evidence="1">
    <name type="scientific">termite gut metagenome</name>
    <dbReference type="NCBI Taxonomy" id="433724"/>
    <lineage>
        <taxon>unclassified sequences</taxon>
        <taxon>metagenomes</taxon>
        <taxon>organismal metagenomes</taxon>
    </lineage>
</organism>
<evidence type="ECO:0000313" key="1">
    <source>
        <dbReference type="EMBL" id="KAA6352331.1"/>
    </source>
</evidence>
<dbReference type="InterPro" id="IPR032216">
    <property type="entry name" value="DUF5035"/>
</dbReference>
<dbReference type="AlphaFoldDB" id="A0A5J4T3Q6"/>
<reference evidence="1" key="1">
    <citation type="submission" date="2019-03" db="EMBL/GenBank/DDBJ databases">
        <title>Single cell metagenomics reveals metabolic interactions within the superorganism composed of flagellate Streblomastix strix and complex community of Bacteroidetes bacteria on its surface.</title>
        <authorList>
            <person name="Treitli S.C."/>
            <person name="Kolisko M."/>
            <person name="Husnik F."/>
            <person name="Keeling P."/>
            <person name="Hampl V."/>
        </authorList>
    </citation>
    <scope>NUCLEOTIDE SEQUENCE</scope>
    <source>
        <strain evidence="1">STM</strain>
    </source>
</reference>
<comment type="caution">
    <text evidence="1">The sequence shown here is derived from an EMBL/GenBank/DDBJ whole genome shotgun (WGS) entry which is preliminary data.</text>
</comment>
<dbReference type="EMBL" id="SNRY01000003">
    <property type="protein sequence ID" value="KAA6352331.1"/>
    <property type="molecule type" value="Genomic_DNA"/>
</dbReference>
<accession>A0A5J4T3Q6</accession>
<proteinExistence type="predicted"/>
<protein>
    <submittedName>
        <fullName evidence="1">Uncharacterized protein</fullName>
    </submittedName>
</protein>
<dbReference type="Pfam" id="PF16438">
    <property type="entry name" value="DUF5035"/>
    <property type="match status" value="1"/>
</dbReference>
<name>A0A5J4T3Q6_9ZZZZ</name>
<gene>
    <name evidence="1" type="ORF">EZS27_000281</name>
</gene>